<organism evidence="2 3">
    <name type="scientific">Malus domestica</name>
    <name type="common">Apple</name>
    <name type="synonym">Pyrus malus</name>
    <dbReference type="NCBI Taxonomy" id="3750"/>
    <lineage>
        <taxon>Eukaryota</taxon>
        <taxon>Viridiplantae</taxon>
        <taxon>Streptophyta</taxon>
        <taxon>Embryophyta</taxon>
        <taxon>Tracheophyta</taxon>
        <taxon>Spermatophyta</taxon>
        <taxon>Magnoliopsida</taxon>
        <taxon>eudicotyledons</taxon>
        <taxon>Gunneridae</taxon>
        <taxon>Pentapetalae</taxon>
        <taxon>rosids</taxon>
        <taxon>fabids</taxon>
        <taxon>Rosales</taxon>
        <taxon>Rosaceae</taxon>
        <taxon>Amygdaloideae</taxon>
        <taxon>Maleae</taxon>
        <taxon>Malus</taxon>
    </lineage>
</organism>
<reference evidence="2 3" key="1">
    <citation type="submission" date="2018-10" db="EMBL/GenBank/DDBJ databases">
        <title>A high-quality apple genome assembly.</title>
        <authorList>
            <person name="Hu J."/>
        </authorList>
    </citation>
    <scope>NUCLEOTIDE SEQUENCE [LARGE SCALE GENOMIC DNA]</scope>
    <source>
        <strain evidence="3">cv. HFTH1</strain>
        <tissue evidence="2">Young leaf</tissue>
    </source>
</reference>
<keyword evidence="3" id="KW-1185">Reference proteome</keyword>
<dbReference type="Proteomes" id="UP000290289">
    <property type="component" value="Chromosome 9"/>
</dbReference>
<dbReference type="AlphaFoldDB" id="A0A498J4R4"/>
<gene>
    <name evidence="2" type="ORF">DVH24_000441</name>
</gene>
<comment type="caution">
    <text evidence="2">The sequence shown here is derived from an EMBL/GenBank/DDBJ whole genome shotgun (WGS) entry which is preliminary data.</text>
</comment>
<sequence>MSYPGPGPHHIPDSTPTPRHHGFVYGNSHENFPVGHPWDCSRANSLNLRVPTEPEASLHDQLPRAIWDVTIHPLRGPTSWSAHFRPRIGSDTKLSYPGPDHTLTVLFLGIHTRTSQWVTHNGIALAQTHLTSEFLRNPKSVNSQKASCGSLVTSRARSTTVARYCLLWAYHSYHSLTVLFLGTHEQLPSRSPILGVL</sequence>
<protein>
    <submittedName>
        <fullName evidence="2">Uncharacterized protein</fullName>
    </submittedName>
</protein>
<evidence type="ECO:0000256" key="1">
    <source>
        <dbReference type="SAM" id="MobiDB-lite"/>
    </source>
</evidence>
<evidence type="ECO:0000313" key="2">
    <source>
        <dbReference type="EMBL" id="RXH88842.1"/>
    </source>
</evidence>
<feature type="region of interest" description="Disordered" evidence="1">
    <location>
        <begin position="1"/>
        <end position="24"/>
    </location>
</feature>
<name>A0A498J4R4_MALDO</name>
<dbReference type="EMBL" id="RDQH01000335">
    <property type="protein sequence ID" value="RXH88842.1"/>
    <property type="molecule type" value="Genomic_DNA"/>
</dbReference>
<evidence type="ECO:0000313" key="3">
    <source>
        <dbReference type="Proteomes" id="UP000290289"/>
    </source>
</evidence>
<proteinExistence type="predicted"/>
<accession>A0A498J4R4</accession>